<gene>
    <name evidence="1" type="ORF">I5M07_10330</name>
</gene>
<sequence length="221" mass="26092">MIKKSTYTFLKSLRANNSKEFMIENRDKYDDAMADFTNFTQRLIDEISLFDNEIGRADLKAKDCIPRLNRDLRFSKNKAPYKTYLYSIICRKGRKVNDVNYGVFIDPESSFIYSGAWQPEPTHLKEIRSKINYDYNEWIKIAEDQKLLNSFPDGVIANESLKRMPAGYDEDNPAAKYLKMKGFVVKKQLDNSFFQEEKNWTILLNDFKVCTYLKDFLKKEE</sequence>
<organism evidence="1 2">
    <name type="scientific">Flavobacterium agrisoli</name>
    <dbReference type="NCBI Taxonomy" id="2793066"/>
    <lineage>
        <taxon>Bacteria</taxon>
        <taxon>Pseudomonadati</taxon>
        <taxon>Bacteroidota</taxon>
        <taxon>Flavobacteriia</taxon>
        <taxon>Flavobacteriales</taxon>
        <taxon>Flavobacteriaceae</taxon>
        <taxon>Flavobacterium</taxon>
    </lineage>
</organism>
<dbReference type="PANTHER" id="PTHR36452:SF1">
    <property type="entry name" value="DUF2461 DOMAIN-CONTAINING PROTEIN"/>
    <property type="match status" value="1"/>
</dbReference>
<dbReference type="RefSeq" id="WP_200106358.1">
    <property type="nucleotide sequence ID" value="NZ_JAEHFV010000003.1"/>
</dbReference>
<evidence type="ECO:0000313" key="1">
    <source>
        <dbReference type="EMBL" id="MBK0370237.1"/>
    </source>
</evidence>
<dbReference type="PIRSF" id="PIRSF028451">
    <property type="entry name" value="UCP028451"/>
    <property type="match status" value="1"/>
</dbReference>
<dbReference type="InterPro" id="IPR012808">
    <property type="entry name" value="CHP02453"/>
</dbReference>
<dbReference type="AlphaFoldDB" id="A0A934PMG8"/>
<evidence type="ECO:0000313" key="2">
    <source>
        <dbReference type="Proteomes" id="UP000609172"/>
    </source>
</evidence>
<dbReference type="NCBIfam" id="TIGR02453">
    <property type="entry name" value="TIGR02453 family protein"/>
    <property type="match status" value="1"/>
</dbReference>
<protein>
    <submittedName>
        <fullName evidence="1">DUF2461 domain-containing protein</fullName>
    </submittedName>
</protein>
<name>A0A934PMG8_9FLAO</name>
<keyword evidence="2" id="KW-1185">Reference proteome</keyword>
<dbReference type="Proteomes" id="UP000609172">
    <property type="component" value="Unassembled WGS sequence"/>
</dbReference>
<dbReference type="PANTHER" id="PTHR36452">
    <property type="entry name" value="CHROMOSOME 12, WHOLE GENOME SHOTGUN SEQUENCE"/>
    <property type="match status" value="1"/>
</dbReference>
<comment type="caution">
    <text evidence="1">The sequence shown here is derived from an EMBL/GenBank/DDBJ whole genome shotgun (WGS) entry which is preliminary data.</text>
</comment>
<proteinExistence type="predicted"/>
<dbReference type="Pfam" id="PF09365">
    <property type="entry name" value="DUF2461"/>
    <property type="match status" value="1"/>
</dbReference>
<accession>A0A934PMG8</accession>
<dbReference type="InterPro" id="IPR015996">
    <property type="entry name" value="UCP028451"/>
</dbReference>
<reference evidence="1" key="1">
    <citation type="submission" date="2020-12" db="EMBL/GenBank/DDBJ databases">
        <title>Bacterial novel species Flavobacterium sp. SE-1-e isolated from soil.</title>
        <authorList>
            <person name="Jung H.-Y."/>
        </authorList>
    </citation>
    <scope>NUCLEOTIDE SEQUENCE</scope>
    <source>
        <strain evidence="1">SE-1-e</strain>
    </source>
</reference>
<dbReference type="EMBL" id="JAEHFV010000003">
    <property type="protein sequence ID" value="MBK0370237.1"/>
    <property type="molecule type" value="Genomic_DNA"/>
</dbReference>